<gene>
    <name evidence="2" type="ORF">M6B22_07030</name>
</gene>
<accession>A0ABY7K0Z1</accession>
<organism evidence="2 3">
    <name type="scientific">Jatrophihabitans cynanchi</name>
    <dbReference type="NCBI Taxonomy" id="2944128"/>
    <lineage>
        <taxon>Bacteria</taxon>
        <taxon>Bacillati</taxon>
        <taxon>Actinomycetota</taxon>
        <taxon>Actinomycetes</taxon>
        <taxon>Jatrophihabitantales</taxon>
        <taxon>Jatrophihabitantaceae</taxon>
        <taxon>Jatrophihabitans</taxon>
    </lineage>
</organism>
<reference evidence="2" key="1">
    <citation type="submission" date="2022-05" db="EMBL/GenBank/DDBJ databases">
        <title>Jatrophihabitans sp. SB3-54 whole genome sequence.</title>
        <authorList>
            <person name="Suh M.K."/>
            <person name="Eom M.K."/>
            <person name="Kim J.S."/>
            <person name="Kim H.S."/>
            <person name="Do H.E."/>
            <person name="Shin Y.K."/>
            <person name="Lee J.-S."/>
        </authorList>
    </citation>
    <scope>NUCLEOTIDE SEQUENCE</scope>
    <source>
        <strain evidence="2">SB3-54</strain>
    </source>
</reference>
<evidence type="ECO:0008006" key="4">
    <source>
        <dbReference type="Google" id="ProtNLM"/>
    </source>
</evidence>
<dbReference type="Proteomes" id="UP001164693">
    <property type="component" value="Chromosome"/>
</dbReference>
<evidence type="ECO:0000313" key="2">
    <source>
        <dbReference type="EMBL" id="WAX58510.1"/>
    </source>
</evidence>
<dbReference type="EMBL" id="CP097463">
    <property type="protein sequence ID" value="WAX58510.1"/>
    <property type="molecule type" value="Genomic_DNA"/>
</dbReference>
<evidence type="ECO:0000256" key="1">
    <source>
        <dbReference type="SAM" id="MobiDB-lite"/>
    </source>
</evidence>
<protein>
    <recommendedName>
        <fullName evidence="4">ATP-binding protein</fullName>
    </recommendedName>
</protein>
<dbReference type="RefSeq" id="WP_269445048.1">
    <property type="nucleotide sequence ID" value="NZ_CP097463.1"/>
</dbReference>
<dbReference type="SUPFAM" id="SSF52540">
    <property type="entry name" value="P-loop containing nucleoside triphosphate hydrolases"/>
    <property type="match status" value="1"/>
</dbReference>
<sequence>MTRVQRGERAAAVRSERAERRAAAKHPREQKIAVRRAKIEQRKQVAAARQAERRGSRGVKFSNRDYVPMRLPPFQETSANVQGLYPFIAEAGIDAPGILMGRNLLSSGSFTYDVFELYKRGMLLNPNGLIQGTVGSGKSSLVKTTVVRDAAFGIKSVVPCDPKGEYTRLARWMGYEPVFLGPGLRTRLNPLDVPPRPSGLDDEDWVREISNARISLLAALASATLGRAVTPAERKAITTALQKLTGVAAGADADRLATPILPDVVDAILALDDSDAHAAGFADARAFSDASRDAYLVLDRLVHGDLAGMFDGPSTTRIDFGDDLVVLNLERLQVSDEALALIMACSQAWMEQALMRQDGVRRKIWYDECWRMMRVGNGHLAARLSAQQKLSRQWGVGVWLVFHKIKDLSGTSLAMREIAEGMLSETGTRVSYHQAADQLDFSQEMLSLTDVEASEIGGLDVGESLWQIEVRGKMRSFLVEHVYSSSEWPLLQTNSKMLGLQVDTVNTDHADQADLDEAGGAGMGDVA</sequence>
<evidence type="ECO:0000313" key="3">
    <source>
        <dbReference type="Proteomes" id="UP001164693"/>
    </source>
</evidence>
<dbReference type="Gene3D" id="3.40.50.300">
    <property type="entry name" value="P-loop containing nucleotide triphosphate hydrolases"/>
    <property type="match status" value="2"/>
</dbReference>
<proteinExistence type="predicted"/>
<keyword evidence="3" id="KW-1185">Reference proteome</keyword>
<feature type="region of interest" description="Disordered" evidence="1">
    <location>
        <begin position="1"/>
        <end position="30"/>
    </location>
</feature>
<dbReference type="InterPro" id="IPR027417">
    <property type="entry name" value="P-loop_NTPase"/>
</dbReference>
<name>A0ABY7K0Z1_9ACTN</name>